<dbReference type="UniPathway" id="UPA00544"/>
<evidence type="ECO:0000256" key="2">
    <source>
        <dbReference type="ARBA" id="ARBA00022618"/>
    </source>
</evidence>
<dbReference type="Gene3D" id="3.90.190.20">
    <property type="entry name" value="Mur ligase, C-terminal domain"/>
    <property type="match status" value="1"/>
</dbReference>
<reference evidence="13 14" key="1">
    <citation type="submission" date="2018-10" db="EMBL/GenBank/DDBJ databases">
        <title>Genomic Encyclopedia of Type Strains, Phase IV (KMG-IV): sequencing the most valuable type-strain genomes for metagenomic binning, comparative biology and taxonomic classification.</title>
        <authorList>
            <person name="Goeker M."/>
        </authorList>
    </citation>
    <scope>NUCLEOTIDE SEQUENCE [LARGE SCALE GENOMIC DNA]</scope>
    <source>
        <strain evidence="13 14">DSM 23229</strain>
    </source>
</reference>
<comment type="caution">
    <text evidence="13">The sequence shown here is derived from an EMBL/GenBank/DDBJ whole genome shotgun (WGS) entry which is preliminary data.</text>
</comment>
<accession>A0A420WZ60</accession>
<evidence type="ECO:0000256" key="3">
    <source>
        <dbReference type="ARBA" id="ARBA00022741"/>
    </source>
</evidence>
<dbReference type="Pfam" id="PF08245">
    <property type="entry name" value="Mur_ligase_M"/>
    <property type="match status" value="1"/>
</dbReference>
<keyword evidence="7 9" id="KW-0131">Cell cycle</keyword>
<gene>
    <name evidence="9" type="primary">mpl</name>
    <name evidence="13" type="ORF">C7446_1358</name>
</gene>
<dbReference type="GO" id="GO:0005524">
    <property type="term" value="F:ATP binding"/>
    <property type="evidence" value="ECO:0007669"/>
    <property type="project" value="UniProtKB-UniRule"/>
</dbReference>
<evidence type="ECO:0000256" key="4">
    <source>
        <dbReference type="ARBA" id="ARBA00022840"/>
    </source>
</evidence>
<feature type="binding site" evidence="9">
    <location>
        <begin position="110"/>
        <end position="116"/>
    </location>
    <ligand>
        <name>ATP</name>
        <dbReference type="ChEBI" id="CHEBI:30616"/>
    </ligand>
</feature>
<dbReference type="AlphaFoldDB" id="A0A420WZ60"/>
<dbReference type="SUPFAM" id="SSF53244">
    <property type="entry name" value="MurD-like peptide ligases, peptide-binding domain"/>
    <property type="match status" value="1"/>
</dbReference>
<dbReference type="PANTHER" id="PTHR43445">
    <property type="entry name" value="UDP-N-ACETYLMURAMATE--L-ALANINE LIGASE-RELATED"/>
    <property type="match status" value="1"/>
</dbReference>
<dbReference type="HAMAP" id="MF_02020">
    <property type="entry name" value="Mpl"/>
    <property type="match status" value="1"/>
</dbReference>
<name>A0A420WZ60_9GAMM</name>
<keyword evidence="5 9" id="KW-0133">Cell shape</keyword>
<comment type="pathway">
    <text evidence="9">Cell wall biogenesis; peptidoglycan recycling.</text>
</comment>
<dbReference type="InterPro" id="IPR000713">
    <property type="entry name" value="Mur_ligase_N"/>
</dbReference>
<dbReference type="SUPFAM" id="SSF53623">
    <property type="entry name" value="MurD-like peptide ligases, catalytic domain"/>
    <property type="match status" value="1"/>
</dbReference>
<feature type="domain" description="Mur ligase N-terminal catalytic" evidence="10">
    <location>
        <begin position="2"/>
        <end position="100"/>
    </location>
</feature>
<dbReference type="GO" id="GO:0071555">
    <property type="term" value="P:cell wall organization"/>
    <property type="evidence" value="ECO:0007669"/>
    <property type="project" value="UniProtKB-KW"/>
</dbReference>
<dbReference type="GO" id="GO:0008360">
    <property type="term" value="P:regulation of cell shape"/>
    <property type="evidence" value="ECO:0007669"/>
    <property type="project" value="UniProtKB-KW"/>
</dbReference>
<feature type="domain" description="Mur ligase central" evidence="12">
    <location>
        <begin position="108"/>
        <end position="297"/>
    </location>
</feature>
<dbReference type="InterPro" id="IPR005757">
    <property type="entry name" value="Mpl"/>
</dbReference>
<keyword evidence="9" id="KW-0460">Magnesium</keyword>
<keyword evidence="4 9" id="KW-0067">ATP-binding</keyword>
<keyword evidence="14" id="KW-1185">Reference proteome</keyword>
<dbReference type="GO" id="GO:0051301">
    <property type="term" value="P:cell division"/>
    <property type="evidence" value="ECO:0007669"/>
    <property type="project" value="UniProtKB-KW"/>
</dbReference>
<organism evidence="13 14">
    <name type="scientific">Kushneria sinocarnis</name>
    <dbReference type="NCBI Taxonomy" id="595502"/>
    <lineage>
        <taxon>Bacteria</taxon>
        <taxon>Pseudomonadati</taxon>
        <taxon>Pseudomonadota</taxon>
        <taxon>Gammaproteobacteria</taxon>
        <taxon>Oceanospirillales</taxon>
        <taxon>Halomonadaceae</taxon>
        <taxon>Kushneria</taxon>
    </lineage>
</organism>
<evidence type="ECO:0000256" key="1">
    <source>
        <dbReference type="ARBA" id="ARBA00022598"/>
    </source>
</evidence>
<comment type="cofactor">
    <cofactor evidence="9">
        <name>Mg(2+)</name>
        <dbReference type="ChEBI" id="CHEBI:18420"/>
    </cofactor>
</comment>
<keyword evidence="3 9" id="KW-0547">Nucleotide-binding</keyword>
<evidence type="ECO:0000259" key="11">
    <source>
        <dbReference type="Pfam" id="PF02875"/>
    </source>
</evidence>
<dbReference type="SUPFAM" id="SSF51984">
    <property type="entry name" value="MurCD N-terminal domain"/>
    <property type="match status" value="1"/>
</dbReference>
<dbReference type="Proteomes" id="UP000281975">
    <property type="component" value="Unassembled WGS sequence"/>
</dbReference>
<evidence type="ECO:0000259" key="12">
    <source>
        <dbReference type="Pfam" id="PF08245"/>
    </source>
</evidence>
<dbReference type="InterPro" id="IPR050061">
    <property type="entry name" value="MurCDEF_pg_biosynth"/>
</dbReference>
<sequence>MHIHILGICGTFMGSLALLARELGHRVTGSDAGVYPPMSTQLEAQGIALMDGYAPANLEPAPDLVIIGNALSRGNAEVEAVLDRHLPYTSGPQWLQEHVLTRRPVLAVAGTHGKTTTASMLAWLLEHAGLAPGFLIGGVPRNFGVSARLGGAGAPFVIEADEYDTAFFDKRSKFVHYRPDVAVLNNLEFDHADIFDDLAAIERQFHHLVRTVPGRGALIVNAAEPALERVLAQGCWTPVTRFGGVVGERQGDWQVSHEPGETRRFTLHHRDHAPVAIEWSLSGEHNLANAMAAIVAAETQGVSVSAAGRALAEFASPRRRQELRGVVNGIEVIDDFAHHPTAIAFTLTGLRSLAGSGRLLAVIEPRSNTMRLGAMKTRLPESVATADRVYWYQPPNLSWSVHEVSEACRPPSAVFDGIDALINALVSDAEPGDRIVIMSNGSFDGLHERLLEALMQRADAPLS</sequence>
<evidence type="ECO:0000256" key="5">
    <source>
        <dbReference type="ARBA" id="ARBA00022960"/>
    </source>
</evidence>
<dbReference type="OrthoDB" id="9804126at2"/>
<dbReference type="InterPro" id="IPR036565">
    <property type="entry name" value="Mur-like_cat_sf"/>
</dbReference>
<dbReference type="GO" id="GO:0009252">
    <property type="term" value="P:peptidoglycan biosynthetic process"/>
    <property type="evidence" value="ECO:0007669"/>
    <property type="project" value="UniProtKB-UniRule"/>
</dbReference>
<dbReference type="Gene3D" id="3.40.50.720">
    <property type="entry name" value="NAD(P)-binding Rossmann-like Domain"/>
    <property type="match status" value="1"/>
</dbReference>
<dbReference type="Gene3D" id="3.40.1190.10">
    <property type="entry name" value="Mur-like, catalytic domain"/>
    <property type="match status" value="1"/>
</dbReference>
<dbReference type="GO" id="GO:0009254">
    <property type="term" value="P:peptidoglycan turnover"/>
    <property type="evidence" value="ECO:0007669"/>
    <property type="project" value="UniProtKB-UniRule"/>
</dbReference>
<proteinExistence type="inferred from homology"/>
<dbReference type="EMBL" id="RBIN01000003">
    <property type="protein sequence ID" value="RKR06415.1"/>
    <property type="molecule type" value="Genomic_DNA"/>
</dbReference>
<evidence type="ECO:0000256" key="8">
    <source>
        <dbReference type="ARBA" id="ARBA00023316"/>
    </source>
</evidence>
<dbReference type="Pfam" id="PF01225">
    <property type="entry name" value="Mur_ligase"/>
    <property type="match status" value="1"/>
</dbReference>
<dbReference type="InterPro" id="IPR004101">
    <property type="entry name" value="Mur_ligase_C"/>
</dbReference>
<protein>
    <recommendedName>
        <fullName evidence="9">UDP-N-acetylmuramate--L-alanyl-gamma-D-glutamyl-meso-2,6-diaminoheptandioate ligase</fullName>
        <ecNumber evidence="9">6.3.2.45</ecNumber>
    </recommendedName>
    <alternativeName>
        <fullName evidence="9">Murein peptide ligase</fullName>
    </alternativeName>
    <alternativeName>
        <fullName evidence="9">UDP-N-acetylmuramate:L-alanyl-gamma-D-glutamyl-meso-diaminopimelate ligase</fullName>
    </alternativeName>
</protein>
<dbReference type="EC" id="6.3.2.45" evidence="9"/>
<evidence type="ECO:0000256" key="6">
    <source>
        <dbReference type="ARBA" id="ARBA00022984"/>
    </source>
</evidence>
<keyword evidence="2 9" id="KW-0132">Cell division</keyword>
<dbReference type="GO" id="GO:0106418">
    <property type="term" value="F:UDP-N-acetylmuramate-L-alanyl-gamma-D-glutamyl-meso-2,6-diaminoheptanedioate ligase activity"/>
    <property type="evidence" value="ECO:0007669"/>
    <property type="project" value="UniProtKB-EC"/>
</dbReference>
<dbReference type="Pfam" id="PF02875">
    <property type="entry name" value="Mur_ligase_C"/>
    <property type="match status" value="1"/>
</dbReference>
<feature type="domain" description="Mur ligase C-terminal" evidence="11">
    <location>
        <begin position="319"/>
        <end position="441"/>
    </location>
</feature>
<keyword evidence="6 9" id="KW-0573">Peptidoglycan synthesis</keyword>
<evidence type="ECO:0000259" key="10">
    <source>
        <dbReference type="Pfam" id="PF01225"/>
    </source>
</evidence>
<dbReference type="PANTHER" id="PTHR43445:SF5">
    <property type="entry name" value="UDP-N-ACETYLMURAMATE--L-ALANYL-GAMMA-D-GLUTAMYL-MESO-2,6-DIAMINOHEPTANDIOATE LIGASE"/>
    <property type="match status" value="1"/>
</dbReference>
<comment type="function">
    <text evidence="9">Reutilizes the intact tripeptide L-alanyl-gamma-D-glutamyl-meso-diaminopimelate by linking it to UDP-N-acetylmuramate.</text>
</comment>
<dbReference type="RefSeq" id="WP_121172322.1">
    <property type="nucleotide sequence ID" value="NZ_RBIN01000003.1"/>
</dbReference>
<evidence type="ECO:0000256" key="9">
    <source>
        <dbReference type="HAMAP-Rule" id="MF_02020"/>
    </source>
</evidence>
<keyword evidence="1 9" id="KW-0436">Ligase</keyword>
<comment type="catalytic activity">
    <reaction evidence="9">
        <text>UDP-N-acetyl-alpha-D-muramate + L-alanyl-gamma-D-glutamyl-meso-2,6-diaminopimelate + ATP = UDP-N-acetyl-alpha-D-muramoyl-L-alanyl-gamma-D-glutamyl-meso-2,6-diaminopimelate + ADP + phosphate + H(+)</text>
        <dbReference type="Rhea" id="RHEA:29563"/>
        <dbReference type="ChEBI" id="CHEBI:15378"/>
        <dbReference type="ChEBI" id="CHEBI:30616"/>
        <dbReference type="ChEBI" id="CHEBI:43474"/>
        <dbReference type="ChEBI" id="CHEBI:61401"/>
        <dbReference type="ChEBI" id="CHEBI:70757"/>
        <dbReference type="ChEBI" id="CHEBI:83905"/>
        <dbReference type="ChEBI" id="CHEBI:456216"/>
        <dbReference type="EC" id="6.3.2.45"/>
    </reaction>
</comment>
<evidence type="ECO:0000256" key="7">
    <source>
        <dbReference type="ARBA" id="ARBA00023306"/>
    </source>
</evidence>
<comment type="similarity">
    <text evidence="9">Belongs to the MurCDEF family. Mpl subfamily.</text>
</comment>
<dbReference type="InterPro" id="IPR013221">
    <property type="entry name" value="Mur_ligase_cen"/>
</dbReference>
<dbReference type="InterPro" id="IPR036615">
    <property type="entry name" value="Mur_ligase_C_dom_sf"/>
</dbReference>
<dbReference type="NCBIfam" id="TIGR01081">
    <property type="entry name" value="mpl"/>
    <property type="match status" value="1"/>
</dbReference>
<evidence type="ECO:0000313" key="13">
    <source>
        <dbReference type="EMBL" id="RKR06415.1"/>
    </source>
</evidence>
<evidence type="ECO:0000313" key="14">
    <source>
        <dbReference type="Proteomes" id="UP000281975"/>
    </source>
</evidence>
<keyword evidence="8 9" id="KW-0961">Cell wall biogenesis/degradation</keyword>